<feature type="signal peptide" evidence="6">
    <location>
        <begin position="1"/>
        <end position="24"/>
    </location>
</feature>
<dbReference type="GO" id="GO:1901678">
    <property type="term" value="P:iron coordination entity transport"/>
    <property type="evidence" value="ECO:0007669"/>
    <property type="project" value="UniProtKB-ARBA"/>
</dbReference>
<comment type="subcellular location">
    <subcellularLocation>
        <location evidence="1">Cell envelope</location>
    </subcellularLocation>
</comment>
<dbReference type="InterPro" id="IPR002491">
    <property type="entry name" value="ABC_transptr_periplasmic_BD"/>
</dbReference>
<protein>
    <submittedName>
        <fullName evidence="8">ABC transporter substrate-binding lipoprotein yhfQ</fullName>
    </submittedName>
</protein>
<dbReference type="PROSITE" id="PS51257">
    <property type="entry name" value="PROKAR_LIPOPROTEIN"/>
    <property type="match status" value="1"/>
</dbReference>
<dbReference type="InterPro" id="IPR051313">
    <property type="entry name" value="Bact_iron-sidero_bind"/>
</dbReference>
<dbReference type="PANTHER" id="PTHR30532:SF24">
    <property type="entry name" value="FERRIC ENTEROBACTIN-BINDING PERIPLASMIC PROTEIN FEPB"/>
    <property type="match status" value="1"/>
</dbReference>
<name>A0A380WTR7_9FIRM</name>
<feature type="compositionally biased region" description="Basic and acidic residues" evidence="5">
    <location>
        <begin position="26"/>
        <end position="57"/>
    </location>
</feature>
<evidence type="ECO:0000256" key="5">
    <source>
        <dbReference type="SAM" id="MobiDB-lite"/>
    </source>
</evidence>
<evidence type="ECO:0000256" key="6">
    <source>
        <dbReference type="SAM" id="SignalP"/>
    </source>
</evidence>
<evidence type="ECO:0000256" key="2">
    <source>
        <dbReference type="ARBA" id="ARBA00008814"/>
    </source>
</evidence>
<keyword evidence="3" id="KW-0813">Transport</keyword>
<dbReference type="Proteomes" id="UP000255124">
    <property type="component" value="Unassembled WGS sequence"/>
</dbReference>
<dbReference type="Pfam" id="PF01497">
    <property type="entry name" value="Peripla_BP_2"/>
    <property type="match status" value="1"/>
</dbReference>
<dbReference type="AlphaFoldDB" id="A0A380WTR7"/>
<evidence type="ECO:0000313" key="8">
    <source>
        <dbReference type="EMBL" id="SUU92346.1"/>
    </source>
</evidence>
<feature type="domain" description="Fe/B12 periplasmic-binding" evidence="7">
    <location>
        <begin position="82"/>
        <end position="358"/>
    </location>
</feature>
<accession>A0A380WTR7</accession>
<feature type="chain" id="PRO_5017004675" evidence="6">
    <location>
        <begin position="25"/>
        <end position="362"/>
    </location>
</feature>
<keyword evidence="4 6" id="KW-0732">Signal</keyword>
<organism evidence="8 9">
    <name type="scientific">Anaerococcus octavius</name>
    <dbReference type="NCBI Taxonomy" id="54007"/>
    <lineage>
        <taxon>Bacteria</taxon>
        <taxon>Bacillati</taxon>
        <taxon>Bacillota</taxon>
        <taxon>Tissierellia</taxon>
        <taxon>Tissierellales</taxon>
        <taxon>Peptoniphilaceae</taxon>
        <taxon>Anaerococcus</taxon>
    </lineage>
</organism>
<dbReference type="Gene3D" id="3.40.50.1980">
    <property type="entry name" value="Nitrogenase molybdenum iron protein domain"/>
    <property type="match status" value="2"/>
</dbReference>
<gene>
    <name evidence="8" type="primary">yhfQ</name>
    <name evidence="8" type="ORF">NCTC9810_00674</name>
</gene>
<reference evidence="8 9" key="1">
    <citation type="submission" date="2018-06" db="EMBL/GenBank/DDBJ databases">
        <authorList>
            <consortium name="Pathogen Informatics"/>
            <person name="Doyle S."/>
        </authorList>
    </citation>
    <scope>NUCLEOTIDE SEQUENCE [LARGE SCALE GENOMIC DNA]</scope>
    <source>
        <strain evidence="8 9">NCTC9810</strain>
    </source>
</reference>
<dbReference type="SUPFAM" id="SSF53807">
    <property type="entry name" value="Helical backbone' metal receptor"/>
    <property type="match status" value="1"/>
</dbReference>
<keyword evidence="8" id="KW-0449">Lipoprotein</keyword>
<comment type="similarity">
    <text evidence="2">Belongs to the bacterial solute-binding protein 8 family.</text>
</comment>
<dbReference type="PANTHER" id="PTHR30532">
    <property type="entry name" value="IRON III DICITRATE-BINDING PERIPLASMIC PROTEIN"/>
    <property type="match status" value="1"/>
</dbReference>
<sequence length="362" mass="40000">MRNKLFILISLVLSLSLSACGNQAANDKDDTKSENKFEQTSSQDDKDAKKEDDKSDSSDSQPIEIVLKHAFGETKIEKRPQRIATIGWGNQDVPLSLGIVPVGFSKENYGVEKGKDILPWAEKQIKDLNGSPEIFDDLDGLNFEAISNAKPDVILAGYSGITEDDYKTLSKIAPVAAYPDKPWQTLWRDMVKIDSKAMGMEREGEELIGETEKLINENVEKHPEIKGKKAVFIMVNQADPSKFWIFTSKDPRVAYLLDLGLEFPSSLKEFEKDDSFAAELSSEEANKIDDADILITYGDDTTLKTLQDDPLFGKLKAVKNGAVAVIPDNTPLAASCIPTPLSIAYTINDYLDLISNACKNAK</sequence>
<evidence type="ECO:0000313" key="9">
    <source>
        <dbReference type="Proteomes" id="UP000255124"/>
    </source>
</evidence>
<evidence type="ECO:0000256" key="1">
    <source>
        <dbReference type="ARBA" id="ARBA00004196"/>
    </source>
</evidence>
<dbReference type="OrthoDB" id="1846031at2"/>
<evidence type="ECO:0000259" key="7">
    <source>
        <dbReference type="PROSITE" id="PS50983"/>
    </source>
</evidence>
<dbReference type="PROSITE" id="PS50983">
    <property type="entry name" value="FE_B12_PBP"/>
    <property type="match status" value="1"/>
</dbReference>
<dbReference type="RefSeq" id="WP_115595172.1">
    <property type="nucleotide sequence ID" value="NZ_UFTA01000002.1"/>
</dbReference>
<dbReference type="CDD" id="cd01146">
    <property type="entry name" value="FhuD"/>
    <property type="match status" value="1"/>
</dbReference>
<dbReference type="EMBL" id="UFTA01000002">
    <property type="protein sequence ID" value="SUU92346.1"/>
    <property type="molecule type" value="Genomic_DNA"/>
</dbReference>
<proteinExistence type="inferred from homology"/>
<feature type="region of interest" description="Disordered" evidence="5">
    <location>
        <begin position="23"/>
        <end position="60"/>
    </location>
</feature>
<evidence type="ECO:0000256" key="4">
    <source>
        <dbReference type="ARBA" id="ARBA00022729"/>
    </source>
</evidence>
<dbReference type="GO" id="GO:0030288">
    <property type="term" value="C:outer membrane-bounded periplasmic space"/>
    <property type="evidence" value="ECO:0007669"/>
    <property type="project" value="TreeGrafter"/>
</dbReference>
<evidence type="ECO:0000256" key="3">
    <source>
        <dbReference type="ARBA" id="ARBA00022448"/>
    </source>
</evidence>